<comment type="caution">
    <text evidence="12">The sequence shown here is derived from an EMBL/GenBank/DDBJ whole genome shotgun (WGS) entry which is preliminary data.</text>
</comment>
<evidence type="ECO:0000256" key="10">
    <source>
        <dbReference type="SAM" id="MobiDB-lite"/>
    </source>
</evidence>
<feature type="compositionally biased region" description="Basic residues" evidence="10">
    <location>
        <begin position="31"/>
        <end position="50"/>
    </location>
</feature>
<feature type="compositionally biased region" description="Basic residues" evidence="10">
    <location>
        <begin position="401"/>
        <end position="410"/>
    </location>
</feature>
<feature type="compositionally biased region" description="Polar residues" evidence="10">
    <location>
        <begin position="1362"/>
        <end position="1376"/>
    </location>
</feature>
<dbReference type="Pfam" id="PF00004">
    <property type="entry name" value="AAA"/>
    <property type="match status" value="2"/>
</dbReference>
<dbReference type="InterPro" id="IPR003593">
    <property type="entry name" value="AAA+_ATPase"/>
</dbReference>
<keyword evidence="8" id="KW-0103">Bromodomain</keyword>
<dbReference type="GO" id="GO:0016887">
    <property type="term" value="F:ATP hydrolysis activity"/>
    <property type="evidence" value="ECO:0007669"/>
    <property type="project" value="InterPro"/>
</dbReference>
<dbReference type="OrthoDB" id="5421at2759"/>
<comment type="similarity">
    <text evidence="3">Belongs to the AAA ATPase family.</text>
</comment>
<dbReference type="CDD" id="cd05491">
    <property type="entry name" value="Bromo_TBP7_like"/>
    <property type="match status" value="1"/>
</dbReference>
<keyword evidence="7" id="KW-0067">ATP-binding</keyword>
<dbReference type="GO" id="GO:0140674">
    <property type="term" value="F:ATP-dependent histone chaperone activity"/>
    <property type="evidence" value="ECO:0007669"/>
    <property type="project" value="UniProtKB-ARBA"/>
</dbReference>
<feature type="compositionally biased region" description="Low complexity" evidence="10">
    <location>
        <begin position="1582"/>
        <end position="1593"/>
    </location>
</feature>
<evidence type="ECO:0000256" key="7">
    <source>
        <dbReference type="ARBA" id="ARBA00022840"/>
    </source>
</evidence>
<dbReference type="STRING" id="1664694.A0A0N0NR92"/>
<dbReference type="RefSeq" id="XP_018004784.1">
    <property type="nucleotide sequence ID" value="XM_018142329.1"/>
</dbReference>
<dbReference type="InterPro" id="IPR027417">
    <property type="entry name" value="P-loop_NTPase"/>
</dbReference>
<feature type="compositionally biased region" description="Acidic residues" evidence="10">
    <location>
        <begin position="102"/>
        <end position="112"/>
    </location>
</feature>
<feature type="compositionally biased region" description="Acidic residues" evidence="10">
    <location>
        <begin position="13"/>
        <end position="25"/>
    </location>
</feature>
<dbReference type="GO" id="GO:0000785">
    <property type="term" value="C:chromatin"/>
    <property type="evidence" value="ECO:0007669"/>
    <property type="project" value="UniProtKB-ARBA"/>
</dbReference>
<keyword evidence="4" id="KW-0158">Chromosome</keyword>
<sequence>MRGTRNKTLEEIAQAEDSNDDDYDDAAPGPSKHRHSRRGAPKGVRRKPWRGYKGSDVDSDSEEVLSDDSGSFGESEDEEVETNENGRPVRNSVKKAITYEEGSSDEDDELIEDDPKPRSSRPRTPRKSELKITFKVDSEKLSKMVNRPARSTRTGSRQSTQPPGPPARRSSRISHDEDEPLVALTNSGNHVQEVREGSRGPEPASSRPTRGGKGLKHPSKSTIDEDTEPNSHDTKEAEDYEVKASQHEVADSDPQTQAEPDATELPRLISDLQKEAAVEPESPDPLQNQNPRISINDVEDEEEDDEKPVLRGRTTRAANKRKADSDPPESPQGPVKRLRRNLRSANASGSRRRRTNEESSDFDPAEEQEKDEQLSGSSESEPAQRKRSARYDDSSSNGGRRSTRLRRSRNASRQASVPSEGEDELAAEIAELKRDGRKPKPAREEITYEPRGRRGGAKPNYNLLRIAPLEEEEEVAAPSPSQQRGRGRPGAGSWQRSLFNTYGPFGGAGGPAPVLGGGIAPRAQGDVDSDSSDDEVMKQPRPQVGGAVGMTPTTAGPAGGFNLFPGLGGADQAPAGTPANLGKVKDKQALADADPLGVDQNVTFDGVGGLQGHIDQLKEMVALPLLYPEIFMRFKITPPRGVLFHGPPGTGKTLLARALASSVSSQGRKVTFYMRKGADALSKWVGEAERQLRLLFEEARKNQPSIIFFDEIDGLAPVRSSKQEQIHASIVSTLLALMDGMDGRGQVIVIGATNRPDSIDPALRRPGRFDREFYFPLPNTEARKAIIDIHTKGWSPPLAPDVKVELAKLTKGYGGADLRALCTEAALNAVQRRYPQIYSSNEKLLIDPTTIEVTPKDFMLSVKKMVPSSERSASSGAATLPPSVAPLLQRPLDKIIKIVDDIMPRKKITTALEEAQFEDTSEGQSFGRERMQQAFETSRVFRPRMLVHGRTGMGQQYLAAALLNHFEGFHVQNLDLSTLYGDTTSSPEATIIRLFSEVKTHKPSVIYIPNVQEWYRMLAATTALPTFIGLLRSIKPTDPILVLGIAETDDVLDAGLAQDMFGYASRNRFAVQQPEYEEIVRFFEPVKEYVSTAPDRFPDPTKRKPRMIEKLPVAPPEPAKPEPVLSKEELRLQKKRDRQTLNMLKIRLQPIMDQIRTRYKMFRNGVIDDSQIRYLYDEADPTTVTSDLPVEIQSQATFRPFEKGTDAHGVPGLVEQATDKFFYNLDSVTIEKRLSNGYYKRPKDFLFDISRFAKDAKMIGDDNRLIKANELLANVEVDIDGIEAQEPLLVAACEKMFQREQVREQELIAKQKAEAANKDMPPPRLTSNVPPNGASVTTDSTVGPIRLGIPIAPSGPDLLATFNPTTPSRSTTSALTNGIHKDTSATNTGERTNGTVSTEGHKADVDDDTPMGEAGESAPTSGEKNNETPQTNSSSFNGHASAQPRHYYQYTAPSQQMQEAAGMSNPLSQTAGITSMRQGSQAADYHNSASTTDTPVEKKNSGDKTSGASNDNNRLTQDSGPNFFPYDETLGRDLPATQEPPHSQRLHTADDNHSPLERIQPASAPTVPLFNDVEPSPQRPVAQSQPQQGAQAQVRRPSTHIQDILNPSPEEPEHKLVLPSDEVLSQAIEQLAKNCATMTVEQMEQTNSVVMDVIWKTREEWDRQKVLARVLEAAAEVRADMHDVTQVPLDLPRSSDGSY</sequence>
<keyword evidence="13" id="KW-1185">Reference proteome</keyword>
<feature type="compositionally biased region" description="Polar residues" evidence="10">
    <location>
        <begin position="1503"/>
        <end position="1520"/>
    </location>
</feature>
<dbReference type="InterPro" id="IPR003960">
    <property type="entry name" value="ATPase_AAA_CS"/>
</dbReference>
<dbReference type="GO" id="GO:0042393">
    <property type="term" value="F:histone binding"/>
    <property type="evidence" value="ECO:0007669"/>
    <property type="project" value="UniProtKB-ARBA"/>
</dbReference>
<dbReference type="PANTHER" id="PTHR23069:SF0">
    <property type="entry name" value="TAT-BINDING HOMOLOG 7"/>
    <property type="match status" value="1"/>
</dbReference>
<keyword evidence="6" id="KW-0378">Hydrolase</keyword>
<feature type="compositionally biased region" description="Polar residues" evidence="10">
    <location>
        <begin position="149"/>
        <end position="161"/>
    </location>
</feature>
<dbReference type="Gene3D" id="3.40.50.300">
    <property type="entry name" value="P-loop containing nucleotide triphosphate hydrolases"/>
    <property type="match status" value="2"/>
</dbReference>
<feature type="compositionally biased region" description="Basic and acidic residues" evidence="10">
    <location>
        <begin position="126"/>
        <end position="142"/>
    </location>
</feature>
<keyword evidence="5" id="KW-0547">Nucleotide-binding</keyword>
<dbReference type="GeneID" id="28734209"/>
<dbReference type="SMART" id="SM00382">
    <property type="entry name" value="AAA"/>
    <property type="match status" value="2"/>
</dbReference>
<dbReference type="InterPro" id="IPR041569">
    <property type="entry name" value="AAA_lid_3"/>
</dbReference>
<dbReference type="GO" id="GO:0003682">
    <property type="term" value="F:chromatin binding"/>
    <property type="evidence" value="ECO:0007669"/>
    <property type="project" value="TreeGrafter"/>
</dbReference>
<feature type="compositionally biased region" description="Polar residues" evidence="10">
    <location>
        <begin position="1418"/>
        <end position="1440"/>
    </location>
</feature>
<evidence type="ECO:0000256" key="2">
    <source>
        <dbReference type="ARBA" id="ARBA00004286"/>
    </source>
</evidence>
<feature type="region of interest" description="Disordered" evidence="10">
    <location>
        <begin position="1353"/>
        <end position="1441"/>
    </location>
</feature>
<feature type="compositionally biased region" description="Basic and acidic residues" evidence="10">
    <location>
        <begin position="229"/>
        <end position="250"/>
    </location>
</feature>
<evidence type="ECO:0000313" key="13">
    <source>
        <dbReference type="Proteomes" id="UP000038010"/>
    </source>
</evidence>
<name>A0A0N0NR92_9EURO</name>
<keyword evidence="9" id="KW-0539">Nucleus</keyword>
<organism evidence="12 13">
    <name type="scientific">Cyphellophora attinorum</name>
    <dbReference type="NCBI Taxonomy" id="1664694"/>
    <lineage>
        <taxon>Eukaryota</taxon>
        <taxon>Fungi</taxon>
        <taxon>Dikarya</taxon>
        <taxon>Ascomycota</taxon>
        <taxon>Pezizomycotina</taxon>
        <taxon>Eurotiomycetes</taxon>
        <taxon>Chaetothyriomycetidae</taxon>
        <taxon>Chaetothyriales</taxon>
        <taxon>Cyphellophoraceae</taxon>
        <taxon>Cyphellophora</taxon>
    </lineage>
</organism>
<dbReference type="PROSITE" id="PS00674">
    <property type="entry name" value="AAA"/>
    <property type="match status" value="1"/>
</dbReference>
<dbReference type="FunFam" id="3.40.50.300:FF:000061">
    <property type="entry name" value="ATPase family, AAA domain-containing 2"/>
    <property type="match status" value="1"/>
</dbReference>
<evidence type="ECO:0000256" key="5">
    <source>
        <dbReference type="ARBA" id="ARBA00022741"/>
    </source>
</evidence>
<feature type="region of interest" description="Disordered" evidence="10">
    <location>
        <begin position="1"/>
        <end position="548"/>
    </location>
</feature>
<evidence type="ECO:0000256" key="1">
    <source>
        <dbReference type="ARBA" id="ARBA00004123"/>
    </source>
</evidence>
<dbReference type="SUPFAM" id="SSF52540">
    <property type="entry name" value="P-loop containing nucleoside triphosphate hydrolases"/>
    <property type="match status" value="2"/>
</dbReference>
<dbReference type="FunFam" id="1.10.8.60:FF:000016">
    <property type="entry name" value="ATPase family AAA domain-containing protein 2B"/>
    <property type="match status" value="1"/>
</dbReference>
<dbReference type="GO" id="GO:0006334">
    <property type="term" value="P:nucleosome assembly"/>
    <property type="evidence" value="ECO:0007669"/>
    <property type="project" value="TreeGrafter"/>
</dbReference>
<dbReference type="GO" id="GO:0045815">
    <property type="term" value="P:transcription initiation-coupled chromatin remodeling"/>
    <property type="evidence" value="ECO:0007669"/>
    <property type="project" value="TreeGrafter"/>
</dbReference>
<proteinExistence type="inferred from homology"/>
<dbReference type="EMBL" id="LFJN01000002">
    <property type="protein sequence ID" value="KPI44821.1"/>
    <property type="molecule type" value="Genomic_DNA"/>
</dbReference>
<feature type="compositionally biased region" description="Polar residues" evidence="10">
    <location>
        <begin position="1325"/>
        <end position="1340"/>
    </location>
</feature>
<feature type="compositionally biased region" description="Polar residues" evidence="10">
    <location>
        <begin position="1476"/>
        <end position="1494"/>
    </location>
</feature>
<dbReference type="GO" id="GO:0005524">
    <property type="term" value="F:ATP binding"/>
    <property type="evidence" value="ECO:0007669"/>
    <property type="project" value="UniProtKB-KW"/>
</dbReference>
<dbReference type="VEuPathDB" id="FungiDB:AB675_2363"/>
<feature type="domain" description="AAA+ ATPase" evidence="11">
    <location>
        <begin position="638"/>
        <end position="779"/>
    </location>
</feature>
<evidence type="ECO:0000256" key="9">
    <source>
        <dbReference type="ARBA" id="ARBA00023242"/>
    </source>
</evidence>
<dbReference type="GO" id="GO:0006337">
    <property type="term" value="P:nucleosome disassembly"/>
    <property type="evidence" value="ECO:0007669"/>
    <property type="project" value="TreeGrafter"/>
</dbReference>
<feature type="region of interest" description="Disordered" evidence="10">
    <location>
        <begin position="1476"/>
        <end position="1612"/>
    </location>
</feature>
<dbReference type="Pfam" id="PF17862">
    <property type="entry name" value="AAA_lid_3"/>
    <property type="match status" value="1"/>
</dbReference>
<feature type="domain" description="AAA+ ATPase" evidence="11">
    <location>
        <begin position="941"/>
        <end position="1075"/>
    </location>
</feature>
<dbReference type="InterPro" id="IPR003959">
    <property type="entry name" value="ATPase_AAA_core"/>
</dbReference>
<feature type="region of interest" description="Disordered" evidence="10">
    <location>
        <begin position="1313"/>
        <end position="1340"/>
    </location>
</feature>
<feature type="compositionally biased region" description="Acidic residues" evidence="10">
    <location>
        <begin position="297"/>
        <end position="306"/>
    </location>
</feature>
<evidence type="ECO:0000313" key="12">
    <source>
        <dbReference type="EMBL" id="KPI44821.1"/>
    </source>
</evidence>
<evidence type="ECO:0000256" key="6">
    <source>
        <dbReference type="ARBA" id="ARBA00022801"/>
    </source>
</evidence>
<dbReference type="Proteomes" id="UP000038010">
    <property type="component" value="Unassembled WGS sequence"/>
</dbReference>
<feature type="compositionally biased region" description="Acidic residues" evidence="10">
    <location>
        <begin position="57"/>
        <end position="66"/>
    </location>
</feature>
<gene>
    <name evidence="12" type="ORF">AB675_2363</name>
</gene>
<dbReference type="Gene3D" id="1.10.8.60">
    <property type="match status" value="1"/>
</dbReference>
<feature type="compositionally biased region" description="Polar residues" evidence="10">
    <location>
        <begin position="1384"/>
        <end position="1398"/>
    </location>
</feature>
<evidence type="ECO:0000259" key="11">
    <source>
        <dbReference type="SMART" id="SM00382"/>
    </source>
</evidence>
<dbReference type="PANTHER" id="PTHR23069">
    <property type="entry name" value="AAA DOMAIN-CONTAINING"/>
    <property type="match status" value="1"/>
</dbReference>
<feature type="compositionally biased region" description="Gly residues" evidence="10">
    <location>
        <begin position="504"/>
        <end position="519"/>
    </location>
</feature>
<evidence type="ECO:0000256" key="8">
    <source>
        <dbReference type="ARBA" id="ARBA00023117"/>
    </source>
</evidence>
<comment type="subcellular location">
    <subcellularLocation>
        <location evidence="2">Chromosome</location>
    </subcellularLocation>
    <subcellularLocation>
        <location evidence="1">Nucleus</location>
    </subcellularLocation>
</comment>
<dbReference type="InterPro" id="IPR045199">
    <property type="entry name" value="ATAD2-like"/>
</dbReference>
<evidence type="ECO:0000256" key="3">
    <source>
        <dbReference type="ARBA" id="ARBA00006914"/>
    </source>
</evidence>
<feature type="compositionally biased region" description="Basic and acidic residues" evidence="10">
    <location>
        <begin position="441"/>
        <end position="452"/>
    </location>
</feature>
<accession>A0A0N0NR92</accession>
<feature type="compositionally biased region" description="Basic and acidic residues" evidence="10">
    <location>
        <begin position="1547"/>
        <end position="1556"/>
    </location>
</feature>
<reference evidence="12 13" key="1">
    <citation type="submission" date="2015-06" db="EMBL/GenBank/DDBJ databases">
        <title>Draft genome of the ant-associated black yeast Phialophora attae CBS 131958.</title>
        <authorList>
            <person name="Moreno L.F."/>
            <person name="Stielow B.J."/>
            <person name="de Hoog S."/>
            <person name="Vicente V.A."/>
            <person name="Weiss V.A."/>
            <person name="de Vries M."/>
            <person name="Cruz L.M."/>
            <person name="Souza E.M."/>
        </authorList>
    </citation>
    <scope>NUCLEOTIDE SEQUENCE [LARGE SCALE GENOMIC DNA]</scope>
    <source>
        <strain evidence="12 13">CBS 131958</strain>
    </source>
</reference>
<dbReference type="FunFam" id="3.40.50.300:FF:001218">
    <property type="entry name" value="AAA family ATPase, putative"/>
    <property type="match status" value="1"/>
</dbReference>
<protein>
    <submittedName>
        <fullName evidence="12">Tat-binding-like protein</fullName>
    </submittedName>
</protein>
<dbReference type="GO" id="GO:0005634">
    <property type="term" value="C:nucleus"/>
    <property type="evidence" value="ECO:0007669"/>
    <property type="project" value="UniProtKB-SubCell"/>
</dbReference>
<evidence type="ECO:0000256" key="4">
    <source>
        <dbReference type="ARBA" id="ARBA00022454"/>
    </source>
</evidence>
<feature type="compositionally biased region" description="Acidic residues" evidence="10">
    <location>
        <begin position="358"/>
        <end position="370"/>
    </location>
</feature>